<feature type="region of interest" description="Disordered" evidence="1">
    <location>
        <begin position="391"/>
        <end position="439"/>
    </location>
</feature>
<dbReference type="AlphaFoldDB" id="A0A478EDD8"/>
<evidence type="ECO:0000256" key="1">
    <source>
        <dbReference type="SAM" id="MobiDB-lite"/>
    </source>
</evidence>
<feature type="compositionally biased region" description="Basic and acidic residues" evidence="1">
    <location>
        <begin position="1"/>
        <end position="13"/>
    </location>
</feature>
<keyword evidence="3" id="KW-1185">Reference proteome</keyword>
<feature type="compositionally biased region" description="Polar residues" evidence="1">
    <location>
        <begin position="32"/>
        <end position="46"/>
    </location>
</feature>
<name>A0A478EDD8_TALPI</name>
<feature type="region of interest" description="Disordered" evidence="1">
    <location>
        <begin position="1"/>
        <end position="56"/>
    </location>
</feature>
<evidence type="ECO:0000313" key="3">
    <source>
        <dbReference type="Proteomes" id="UP000053095"/>
    </source>
</evidence>
<feature type="region of interest" description="Disordered" evidence="1">
    <location>
        <begin position="146"/>
        <end position="176"/>
    </location>
</feature>
<dbReference type="Proteomes" id="UP000053095">
    <property type="component" value="Unassembled WGS sequence"/>
</dbReference>
<organism evidence="2 3">
    <name type="scientific">Talaromyces pinophilus</name>
    <name type="common">Penicillium pinophilum</name>
    <dbReference type="NCBI Taxonomy" id="128442"/>
    <lineage>
        <taxon>Eukaryota</taxon>
        <taxon>Fungi</taxon>
        <taxon>Dikarya</taxon>
        <taxon>Ascomycota</taxon>
        <taxon>Pezizomycotina</taxon>
        <taxon>Eurotiomycetes</taxon>
        <taxon>Eurotiomycetidae</taxon>
        <taxon>Eurotiales</taxon>
        <taxon>Trichocomaceae</taxon>
        <taxon>Talaromyces</taxon>
        <taxon>Talaromyces sect. Talaromyces</taxon>
    </lineage>
</organism>
<feature type="region of interest" description="Disordered" evidence="1">
    <location>
        <begin position="277"/>
        <end position="298"/>
    </location>
</feature>
<proteinExistence type="predicted"/>
<feature type="compositionally biased region" description="Polar residues" evidence="1">
    <location>
        <begin position="281"/>
        <end position="290"/>
    </location>
</feature>
<protein>
    <submittedName>
        <fullName evidence="2">Copper-activated transcription factor</fullName>
    </submittedName>
</protein>
<accession>A0A478EDD8</accession>
<sequence>MSTLRPSHDESPEGRTAIGKMSTSERDVQFSAAETQGNSTTSGTPSLPNPTIPMASTVAPGRIQKHTRKPSNFQNPSDNVIKALGSELMQADYKDIRISSQTPTLDPSTTYTPVSGTIHTPSYTPNQEVPIKVESKSGGCCSAKTEPVTPAPEPPQGSCCGGSATPQKKEEPVPSMPENRIDSVWNESFYNSQGLSWSSQLPNTDFTSQNNTYTTVNMKSSYDTNQQQSNQASMPRTFHNMDAQYQANIRCASHPYNETTRQHVQEMGYMMTVNEDEEKSGTSSPFTGLNSPPAMPSNVPSNRNNLARTNTQPPFTDDSTLPSTFDNTINSPTYANNQFMQPSEYYTIEYPVGLHLCSDITGTCQCGNDCNCVGCITHSGHDGIVLESMPAESQPISNQPPPPQQHFHDYYSQNPGIPRSMDQYSPSALSPPVVETPLV</sequence>
<reference evidence="3" key="1">
    <citation type="journal article" date="2015" name="Genome Announc.">
        <title>Draft genome sequence of Talaromyces cellulolyticus strain Y-94, a source of lignocellulosic biomass-degrading enzymes.</title>
        <authorList>
            <person name="Fujii T."/>
            <person name="Koike H."/>
            <person name="Sawayama S."/>
            <person name="Yano S."/>
            <person name="Inoue H."/>
        </authorList>
    </citation>
    <scope>NUCLEOTIDE SEQUENCE [LARGE SCALE GENOMIC DNA]</scope>
    <source>
        <strain evidence="3">Y-94</strain>
    </source>
</reference>
<gene>
    <name evidence="2" type="ORF">TCE0_044r17324</name>
</gene>
<evidence type="ECO:0000313" key="2">
    <source>
        <dbReference type="EMBL" id="GAM42923.1"/>
    </source>
</evidence>
<dbReference type="EMBL" id="DF933840">
    <property type="protein sequence ID" value="GAM42923.1"/>
    <property type="molecule type" value="Genomic_DNA"/>
</dbReference>